<evidence type="ECO:0000256" key="3">
    <source>
        <dbReference type="ARBA" id="ARBA00009504"/>
    </source>
</evidence>
<dbReference type="GO" id="GO:0070651">
    <property type="term" value="P:nonfunctional rRNA decay"/>
    <property type="evidence" value="ECO:0007669"/>
    <property type="project" value="TreeGrafter"/>
</dbReference>
<keyword evidence="4" id="KW-0963">Cytoplasm</keyword>
<accession>A0A381SNR0</accession>
<dbReference type="SUPFAM" id="SSF159065">
    <property type="entry name" value="Dom34/Pelota N-terminal domain-like"/>
    <property type="match status" value="1"/>
</dbReference>
<dbReference type="SUPFAM" id="SSF55315">
    <property type="entry name" value="L30e-like"/>
    <property type="match status" value="1"/>
</dbReference>
<dbReference type="Gene3D" id="2.30.30.870">
    <property type="entry name" value="Pelota, domain A"/>
    <property type="match status" value="1"/>
</dbReference>
<evidence type="ECO:0000256" key="2">
    <source>
        <dbReference type="ARBA" id="ARBA00004496"/>
    </source>
</evidence>
<evidence type="ECO:0000256" key="5">
    <source>
        <dbReference type="ARBA" id="ARBA00022723"/>
    </source>
</evidence>
<evidence type="ECO:0000256" key="1">
    <source>
        <dbReference type="ARBA" id="ARBA00001968"/>
    </source>
</evidence>
<comment type="cofactor">
    <cofactor evidence="1">
        <name>a divalent metal cation</name>
        <dbReference type="ChEBI" id="CHEBI:60240"/>
    </cofactor>
</comment>
<keyword evidence="5" id="KW-0479">Metal-binding</keyword>
<dbReference type="Gene3D" id="3.30.420.60">
    <property type="entry name" value="eRF1 domain 2"/>
    <property type="match status" value="1"/>
</dbReference>
<evidence type="ECO:0000259" key="6">
    <source>
        <dbReference type="SMART" id="SM01194"/>
    </source>
</evidence>
<dbReference type="InterPro" id="IPR058547">
    <property type="entry name" value="Pelota_N"/>
</dbReference>
<evidence type="ECO:0000313" key="7">
    <source>
        <dbReference type="EMBL" id="SVA05652.1"/>
    </source>
</evidence>
<organism evidence="7">
    <name type="scientific">marine metagenome</name>
    <dbReference type="NCBI Taxonomy" id="408172"/>
    <lineage>
        <taxon>unclassified sequences</taxon>
        <taxon>metagenomes</taxon>
        <taxon>ecological metagenomes</taxon>
    </lineage>
</organism>
<dbReference type="PANTHER" id="PTHR10853">
    <property type="entry name" value="PELOTA"/>
    <property type="match status" value="1"/>
</dbReference>
<name>A0A381SNR0_9ZZZZ</name>
<dbReference type="InterPro" id="IPR005142">
    <property type="entry name" value="eRF1_3"/>
</dbReference>
<dbReference type="GO" id="GO:0070966">
    <property type="term" value="P:nuclear-transcribed mRNA catabolic process, no-go decay"/>
    <property type="evidence" value="ECO:0007669"/>
    <property type="project" value="InterPro"/>
</dbReference>
<protein>
    <recommendedName>
        <fullName evidence="6">eRF1/Pelota-like N-terminal domain-containing protein</fullName>
    </recommendedName>
</protein>
<proteinExistence type="inferred from homology"/>
<sequence>MRVQRKRDGVVKLWLEHDDDLYHLDLLLEPGDAVRASTERREAVQADRLRAERGRKKKLTLTLEIEKVEYQPFGQRLRCHGPITEAKRDVGQHHTLLLGSGDDLRLAKSKWAPHHKRRLQEAVQPVVRALAVAVEADSVVLAEVRPYGIRELRSLNRAGGKGTGGETQKAFFARVCTSVADALDNDSGGTTLIVIGPGFLKEDLLKQARADSPELWGSATAVTAGQGGLAGVHEALRSGELPQAAAQVQLQRELEAVELLNDAMAKDLATYGTAQLRAALEAGAGERLLILAPKTRSPKGRQLLALAEQARTEVIEVSPYHHGGEILAGLGGTAAVLRYKL</sequence>
<gene>
    <name evidence="7" type="ORF">METZ01_LOCUS58506</name>
</gene>
<reference evidence="7" key="1">
    <citation type="submission" date="2018-05" db="EMBL/GenBank/DDBJ databases">
        <authorList>
            <person name="Lanie J.A."/>
            <person name="Ng W.-L."/>
            <person name="Kazmierczak K.M."/>
            <person name="Andrzejewski T.M."/>
            <person name="Davidsen T.M."/>
            <person name="Wayne K.J."/>
            <person name="Tettelin H."/>
            <person name="Glass J.I."/>
            <person name="Rusch D."/>
            <person name="Podicherti R."/>
            <person name="Tsui H.-C.T."/>
            <person name="Winkler M.E."/>
        </authorList>
    </citation>
    <scope>NUCLEOTIDE SEQUENCE</scope>
</reference>
<dbReference type="Pfam" id="PF26356">
    <property type="entry name" value="Pelota_N"/>
    <property type="match status" value="1"/>
</dbReference>
<evidence type="ECO:0000256" key="4">
    <source>
        <dbReference type="ARBA" id="ARBA00022490"/>
    </source>
</evidence>
<dbReference type="InterPro" id="IPR042226">
    <property type="entry name" value="eFR1_2_sf"/>
</dbReference>
<dbReference type="PANTHER" id="PTHR10853:SF0">
    <property type="entry name" value="PROTEIN PELOTA HOMOLOG"/>
    <property type="match status" value="1"/>
</dbReference>
<dbReference type="SUPFAM" id="SSF53137">
    <property type="entry name" value="Translational machinery components"/>
    <property type="match status" value="1"/>
</dbReference>
<dbReference type="InterPro" id="IPR029064">
    <property type="entry name" value="Ribosomal_eL30-like_sf"/>
</dbReference>
<dbReference type="GO" id="GO:0046872">
    <property type="term" value="F:metal ion binding"/>
    <property type="evidence" value="ECO:0007669"/>
    <property type="project" value="UniProtKB-KW"/>
</dbReference>
<dbReference type="SMART" id="SM01194">
    <property type="entry name" value="eRF1_1"/>
    <property type="match status" value="1"/>
</dbReference>
<dbReference type="GO" id="GO:0071025">
    <property type="term" value="P:RNA surveillance"/>
    <property type="evidence" value="ECO:0007669"/>
    <property type="project" value="InterPro"/>
</dbReference>
<dbReference type="AlphaFoldDB" id="A0A381SNR0"/>
<dbReference type="InterPro" id="IPR004405">
    <property type="entry name" value="TF_pelota"/>
</dbReference>
<comment type="subcellular location">
    <subcellularLocation>
        <location evidence="2">Cytoplasm</location>
    </subcellularLocation>
</comment>
<dbReference type="GO" id="GO:0005737">
    <property type="term" value="C:cytoplasm"/>
    <property type="evidence" value="ECO:0007669"/>
    <property type="project" value="UniProtKB-SubCell"/>
</dbReference>
<dbReference type="Gene3D" id="3.30.1330.30">
    <property type="match status" value="1"/>
</dbReference>
<dbReference type="GO" id="GO:0070481">
    <property type="term" value="P:nuclear-transcribed mRNA catabolic process, non-stop decay"/>
    <property type="evidence" value="ECO:0007669"/>
    <property type="project" value="InterPro"/>
</dbReference>
<comment type="similarity">
    <text evidence="3">Belongs to the eukaryotic release factor 1 family. Pelota subfamily.</text>
</comment>
<dbReference type="EMBL" id="UINC01003362">
    <property type="protein sequence ID" value="SVA05652.1"/>
    <property type="molecule type" value="Genomic_DNA"/>
</dbReference>
<dbReference type="InterPro" id="IPR038069">
    <property type="entry name" value="Pelota/DOM34_N"/>
</dbReference>
<dbReference type="InterPro" id="IPR005140">
    <property type="entry name" value="eRF1_Pelota-like_N"/>
</dbReference>
<feature type="domain" description="eRF1/Pelota-like N-terminal" evidence="6">
    <location>
        <begin position="1"/>
        <end position="124"/>
    </location>
</feature>
<dbReference type="Pfam" id="PF03465">
    <property type="entry name" value="eRF1_3"/>
    <property type="match status" value="1"/>
</dbReference>
<dbReference type="GO" id="GO:0032790">
    <property type="term" value="P:ribosome disassembly"/>
    <property type="evidence" value="ECO:0007669"/>
    <property type="project" value="TreeGrafter"/>
</dbReference>